<feature type="domain" description="Fe2OG dioxygenase" evidence="3">
    <location>
        <begin position="182"/>
        <end position="290"/>
    </location>
</feature>
<dbReference type="InterPro" id="IPR050231">
    <property type="entry name" value="Iron_ascorbate_oxido_reductase"/>
</dbReference>
<dbReference type="PANTHER" id="PTHR47990">
    <property type="entry name" value="2-OXOGLUTARATE (2OG) AND FE(II)-DEPENDENT OXYGENASE SUPERFAMILY PROTEIN-RELATED"/>
    <property type="match status" value="1"/>
</dbReference>
<feature type="region of interest" description="Disordered" evidence="2">
    <location>
        <begin position="26"/>
        <end position="63"/>
    </location>
</feature>
<dbReference type="Proteomes" id="UP000029981">
    <property type="component" value="Chromosome 3"/>
</dbReference>
<dbReference type="InterPro" id="IPR005123">
    <property type="entry name" value="Oxoglu/Fe-dep_dioxygenase_dom"/>
</dbReference>
<dbReference type="GO" id="GO:0045543">
    <property type="term" value="F:gibberellin 2-beta-dioxygenase activity"/>
    <property type="evidence" value="ECO:0000318"/>
    <property type="project" value="GO_Central"/>
</dbReference>
<dbReference type="GO" id="GO:0045487">
    <property type="term" value="P:gibberellin catabolic process"/>
    <property type="evidence" value="ECO:0000318"/>
    <property type="project" value="GO_Central"/>
</dbReference>
<keyword evidence="1" id="KW-0479">Metal-binding</keyword>
<reference evidence="4 5" key="1">
    <citation type="journal article" date="2009" name="Nat. Genet.">
        <title>The genome of the cucumber, Cucumis sativus L.</title>
        <authorList>
            <person name="Huang S."/>
            <person name="Li R."/>
            <person name="Zhang Z."/>
            <person name="Li L."/>
            <person name="Gu X."/>
            <person name="Fan W."/>
            <person name="Lucas W.J."/>
            <person name="Wang X."/>
            <person name="Xie B."/>
            <person name="Ni P."/>
            <person name="Ren Y."/>
            <person name="Zhu H."/>
            <person name="Li J."/>
            <person name="Lin K."/>
            <person name="Jin W."/>
            <person name="Fei Z."/>
            <person name="Li G."/>
            <person name="Staub J."/>
            <person name="Kilian A."/>
            <person name="van der Vossen E.A."/>
            <person name="Wu Y."/>
            <person name="Guo J."/>
            <person name="He J."/>
            <person name="Jia Z."/>
            <person name="Ren Y."/>
            <person name="Tian G."/>
            <person name="Lu Y."/>
            <person name="Ruan J."/>
            <person name="Qian W."/>
            <person name="Wang M."/>
            <person name="Huang Q."/>
            <person name="Li B."/>
            <person name="Xuan Z."/>
            <person name="Cao J."/>
            <person name="Asan"/>
            <person name="Wu Z."/>
            <person name="Zhang J."/>
            <person name="Cai Q."/>
            <person name="Bai Y."/>
            <person name="Zhao B."/>
            <person name="Han Y."/>
            <person name="Li Y."/>
            <person name="Li X."/>
            <person name="Wang S."/>
            <person name="Shi Q."/>
            <person name="Liu S."/>
            <person name="Cho W.K."/>
            <person name="Kim J.Y."/>
            <person name="Xu Y."/>
            <person name="Heller-Uszynska K."/>
            <person name="Miao H."/>
            <person name="Cheng Z."/>
            <person name="Zhang S."/>
            <person name="Wu J."/>
            <person name="Yang Y."/>
            <person name="Kang H."/>
            <person name="Li M."/>
            <person name="Liang H."/>
            <person name="Ren X."/>
            <person name="Shi Z."/>
            <person name="Wen M."/>
            <person name="Jian M."/>
            <person name="Yang H."/>
            <person name="Zhang G."/>
            <person name="Yang Z."/>
            <person name="Chen R."/>
            <person name="Liu S."/>
            <person name="Li J."/>
            <person name="Ma L."/>
            <person name="Liu H."/>
            <person name="Zhou Y."/>
            <person name="Zhao J."/>
            <person name="Fang X."/>
            <person name="Li G."/>
            <person name="Fang L."/>
            <person name="Li Y."/>
            <person name="Liu D."/>
            <person name="Zheng H."/>
            <person name="Zhang Y."/>
            <person name="Qin N."/>
            <person name="Li Z."/>
            <person name="Yang G."/>
            <person name="Yang S."/>
            <person name="Bolund L."/>
            <person name="Kristiansen K."/>
            <person name="Zheng H."/>
            <person name="Li S."/>
            <person name="Zhang X."/>
            <person name="Yang H."/>
            <person name="Wang J."/>
            <person name="Sun R."/>
            <person name="Zhang B."/>
            <person name="Jiang S."/>
            <person name="Wang J."/>
            <person name="Du Y."/>
            <person name="Li S."/>
        </authorList>
    </citation>
    <scope>NUCLEOTIDE SEQUENCE [LARGE SCALE GENOMIC DNA]</scope>
    <source>
        <strain evidence="5">cv. 9930</strain>
    </source>
</reference>
<dbReference type="PROSITE" id="PS51471">
    <property type="entry name" value="FE2OG_OXY"/>
    <property type="match status" value="1"/>
</dbReference>
<reference evidence="4 5" key="4">
    <citation type="journal article" date="2011" name="BMC Genomics">
        <title>RNA-Seq improves annotation of protein-coding genes in the cucumber genome.</title>
        <authorList>
            <person name="Li Z."/>
            <person name="Zhang Z."/>
            <person name="Yan P."/>
            <person name="Huang S."/>
            <person name="Fei Z."/>
            <person name="Lin K."/>
        </authorList>
    </citation>
    <scope>NUCLEOTIDE SEQUENCE [LARGE SCALE GENOMIC DNA]</scope>
    <source>
        <strain evidence="5">cv. 9930</strain>
    </source>
</reference>
<dbReference type="STRING" id="3659.A0A0A0LDG9"/>
<dbReference type="GO" id="GO:0009416">
    <property type="term" value="P:response to light stimulus"/>
    <property type="evidence" value="ECO:0000318"/>
    <property type="project" value="GO_Central"/>
</dbReference>
<dbReference type="InterPro" id="IPR027443">
    <property type="entry name" value="IPNS-like_sf"/>
</dbReference>
<comment type="similarity">
    <text evidence="1">Belongs to the iron/ascorbate-dependent oxidoreductase family.</text>
</comment>
<dbReference type="InterPro" id="IPR044861">
    <property type="entry name" value="IPNS-like_FE2OG_OXY"/>
</dbReference>
<feature type="compositionally biased region" description="Pro residues" evidence="2">
    <location>
        <begin position="32"/>
        <end position="43"/>
    </location>
</feature>
<keyword evidence="5" id="KW-1185">Reference proteome</keyword>
<gene>
    <name evidence="4" type="ORF">Csa_3G535100</name>
</gene>
<sequence length="342" mass="37765">MFNFEPQHMKSPLSHFSRNFHNGCTTTQLQVLPPPLQSPPSISPPSRATGKPSRSSSLRLDSVSRVEEEARSFFAMPTAEKLATNPQNARSINSTTRIGYGIRNIGCSGDMGEIEYLLLSARPSSVSQLALSLSKSPSNFSCVLNGYIEEIKNVACEVLDLVAEGLGISDASIFSRMILDDQNDSLFRINRYRPFAEDIINHPPPNTIGFSEHTDPQILTILRSNDVGGFHISLDDGSWVPVSPDPTAYFIIIGDLFQVLTNGRFVNPKHRVATNIGPKARMSMAYFAAPSLNALISPLLKEMATSNQPCLYRPFTWGEYRSHLYSLPLASSKLDSFKIKPN</sequence>
<dbReference type="GO" id="GO:0046872">
    <property type="term" value="F:metal ion binding"/>
    <property type="evidence" value="ECO:0007669"/>
    <property type="project" value="UniProtKB-KW"/>
</dbReference>
<name>A0A0A0LDG9_CUCSA</name>
<dbReference type="AlphaFoldDB" id="A0A0A0LDG9"/>
<accession>A0A0A0LDG9</accession>
<dbReference type="EMBL" id="CM002924">
    <property type="protein sequence ID" value="KGN58126.1"/>
    <property type="molecule type" value="Genomic_DNA"/>
</dbReference>
<keyword evidence="1" id="KW-0560">Oxidoreductase</keyword>
<dbReference type="Gene3D" id="2.60.120.330">
    <property type="entry name" value="B-lactam Antibiotic, Isopenicillin N Synthase, Chain"/>
    <property type="match status" value="1"/>
</dbReference>
<dbReference type="OMA" id="EDEMWNI"/>
<evidence type="ECO:0000313" key="5">
    <source>
        <dbReference type="Proteomes" id="UP000029981"/>
    </source>
</evidence>
<dbReference type="SUPFAM" id="SSF51197">
    <property type="entry name" value="Clavaminate synthase-like"/>
    <property type="match status" value="1"/>
</dbReference>
<dbReference type="Gramene" id="KGN58126">
    <property type="protein sequence ID" value="KGN58126"/>
    <property type="gene ID" value="Csa_3G535100"/>
</dbReference>
<evidence type="ECO:0000256" key="2">
    <source>
        <dbReference type="SAM" id="MobiDB-lite"/>
    </source>
</evidence>
<evidence type="ECO:0000256" key="1">
    <source>
        <dbReference type="RuleBase" id="RU003682"/>
    </source>
</evidence>
<organism evidence="4 5">
    <name type="scientific">Cucumis sativus</name>
    <name type="common">Cucumber</name>
    <dbReference type="NCBI Taxonomy" id="3659"/>
    <lineage>
        <taxon>Eukaryota</taxon>
        <taxon>Viridiplantae</taxon>
        <taxon>Streptophyta</taxon>
        <taxon>Embryophyta</taxon>
        <taxon>Tracheophyta</taxon>
        <taxon>Spermatophyta</taxon>
        <taxon>Magnoliopsida</taxon>
        <taxon>eudicotyledons</taxon>
        <taxon>Gunneridae</taxon>
        <taxon>Pentapetalae</taxon>
        <taxon>rosids</taxon>
        <taxon>fabids</taxon>
        <taxon>Cucurbitales</taxon>
        <taxon>Cucurbitaceae</taxon>
        <taxon>Benincaseae</taxon>
        <taxon>Cucumis</taxon>
    </lineage>
</organism>
<dbReference type="Pfam" id="PF03171">
    <property type="entry name" value="2OG-FeII_Oxy"/>
    <property type="match status" value="1"/>
</dbReference>
<evidence type="ECO:0000259" key="3">
    <source>
        <dbReference type="PROSITE" id="PS51471"/>
    </source>
</evidence>
<keyword evidence="1" id="KW-0408">Iron</keyword>
<reference evidence="4 5" key="3">
    <citation type="journal article" date="2010" name="BMC Genomics">
        <title>Transcriptome sequencing and comparative analysis of cucumber flowers with different sex types.</title>
        <authorList>
            <person name="Guo S."/>
            <person name="Zheng Y."/>
            <person name="Joung J.G."/>
            <person name="Liu S."/>
            <person name="Zhang Z."/>
            <person name="Crasta O.R."/>
            <person name="Sobral B.W."/>
            <person name="Xu Y."/>
            <person name="Huang S."/>
            <person name="Fei Z."/>
        </authorList>
    </citation>
    <scope>NUCLEOTIDE SEQUENCE [LARGE SCALE GENOMIC DNA]</scope>
    <source>
        <strain evidence="5">cv. 9930</strain>
    </source>
</reference>
<reference evidence="4 5" key="2">
    <citation type="journal article" date="2009" name="PLoS ONE">
        <title>An integrated genetic and cytogenetic map of the cucumber genome.</title>
        <authorList>
            <person name="Ren Y."/>
            <person name="Zhang Z."/>
            <person name="Liu J."/>
            <person name="Staub J.E."/>
            <person name="Han Y."/>
            <person name="Cheng Z."/>
            <person name="Li X."/>
            <person name="Lu J."/>
            <person name="Miao H."/>
            <person name="Kang H."/>
            <person name="Xie B."/>
            <person name="Gu X."/>
            <person name="Wang X."/>
            <person name="Du Y."/>
            <person name="Jin W."/>
            <person name="Huang S."/>
        </authorList>
    </citation>
    <scope>NUCLEOTIDE SEQUENCE [LARGE SCALE GENOMIC DNA]</scope>
    <source>
        <strain evidence="5">cv. 9930</strain>
    </source>
</reference>
<protein>
    <recommendedName>
        <fullName evidence="3">Fe2OG dioxygenase domain-containing protein</fullName>
    </recommendedName>
</protein>
<proteinExistence type="inferred from homology"/>
<evidence type="ECO:0000313" key="4">
    <source>
        <dbReference type="EMBL" id="KGN58126.1"/>
    </source>
</evidence>